<dbReference type="InterPro" id="IPR011009">
    <property type="entry name" value="Kinase-like_dom_sf"/>
</dbReference>
<protein>
    <submittedName>
        <fullName evidence="12">Protein STRUBBELIG-RECEPTOR FAMILY 3-like</fullName>
    </submittedName>
</protein>
<evidence type="ECO:0000256" key="6">
    <source>
        <dbReference type="ARBA" id="ARBA00022989"/>
    </source>
</evidence>
<evidence type="ECO:0000256" key="2">
    <source>
        <dbReference type="ARBA" id="ARBA00022614"/>
    </source>
</evidence>
<feature type="domain" description="Protein kinase" evidence="11">
    <location>
        <begin position="459"/>
        <end position="735"/>
    </location>
</feature>
<dbReference type="Gene3D" id="3.30.200.20">
    <property type="entry name" value="Phosphorylase Kinase, domain 1"/>
    <property type="match status" value="1"/>
</dbReference>
<keyword evidence="4" id="KW-0732">Signal</keyword>
<organism evidence="12 13">
    <name type="scientific">Canna indica</name>
    <name type="common">Indian-shot</name>
    <dbReference type="NCBI Taxonomy" id="4628"/>
    <lineage>
        <taxon>Eukaryota</taxon>
        <taxon>Viridiplantae</taxon>
        <taxon>Streptophyta</taxon>
        <taxon>Embryophyta</taxon>
        <taxon>Tracheophyta</taxon>
        <taxon>Spermatophyta</taxon>
        <taxon>Magnoliopsida</taxon>
        <taxon>Liliopsida</taxon>
        <taxon>Zingiberales</taxon>
        <taxon>Cannaceae</taxon>
        <taxon>Canna</taxon>
    </lineage>
</organism>
<reference evidence="12 13" key="1">
    <citation type="submission" date="2023-10" db="EMBL/GenBank/DDBJ databases">
        <title>Chromosome-scale genome assembly provides insights into flower coloration mechanisms of Canna indica.</title>
        <authorList>
            <person name="Li C."/>
        </authorList>
    </citation>
    <scope>NUCLEOTIDE SEQUENCE [LARGE SCALE GENOMIC DNA]</scope>
    <source>
        <tissue evidence="12">Flower</tissue>
    </source>
</reference>
<dbReference type="SUPFAM" id="SSF56112">
    <property type="entry name" value="Protein kinase-like (PK-like)"/>
    <property type="match status" value="1"/>
</dbReference>
<dbReference type="FunFam" id="3.80.10.10:FF:000062">
    <property type="entry name" value="protein STRUBBELIG-RECEPTOR FAMILY 3"/>
    <property type="match status" value="1"/>
</dbReference>
<dbReference type="Pfam" id="PF07714">
    <property type="entry name" value="PK_Tyr_Ser-Thr"/>
    <property type="match status" value="1"/>
</dbReference>
<keyword evidence="8" id="KW-0675">Receptor</keyword>
<dbReference type="InterPro" id="IPR013210">
    <property type="entry name" value="LRR_N_plant-typ"/>
</dbReference>
<keyword evidence="7 10" id="KW-0472">Membrane</keyword>
<dbReference type="Gene3D" id="3.80.10.10">
    <property type="entry name" value="Ribonuclease Inhibitor"/>
    <property type="match status" value="1"/>
</dbReference>
<dbReference type="InterPro" id="IPR000719">
    <property type="entry name" value="Prot_kinase_dom"/>
</dbReference>
<feature type="region of interest" description="Disordered" evidence="9">
    <location>
        <begin position="374"/>
        <end position="397"/>
    </location>
</feature>
<dbReference type="GO" id="GO:0005524">
    <property type="term" value="F:ATP binding"/>
    <property type="evidence" value="ECO:0007669"/>
    <property type="project" value="InterPro"/>
</dbReference>
<evidence type="ECO:0000256" key="8">
    <source>
        <dbReference type="ARBA" id="ARBA00023170"/>
    </source>
</evidence>
<evidence type="ECO:0000313" key="13">
    <source>
        <dbReference type="Proteomes" id="UP001327560"/>
    </source>
</evidence>
<keyword evidence="6 10" id="KW-1133">Transmembrane helix</keyword>
<keyword evidence="2" id="KW-0433">Leucine-rich repeat</keyword>
<dbReference type="InterPro" id="IPR001611">
    <property type="entry name" value="Leu-rich_rpt"/>
</dbReference>
<feature type="compositionally biased region" description="Pro residues" evidence="9">
    <location>
        <begin position="255"/>
        <end position="273"/>
    </location>
</feature>
<evidence type="ECO:0000256" key="1">
    <source>
        <dbReference type="ARBA" id="ARBA00004370"/>
    </source>
</evidence>
<dbReference type="InterPro" id="IPR032675">
    <property type="entry name" value="LRR_dom_sf"/>
</dbReference>
<dbReference type="Pfam" id="PF13855">
    <property type="entry name" value="LRR_8"/>
    <property type="match status" value="1"/>
</dbReference>
<evidence type="ECO:0000256" key="4">
    <source>
        <dbReference type="ARBA" id="ARBA00022729"/>
    </source>
</evidence>
<dbReference type="Pfam" id="PF08263">
    <property type="entry name" value="LRRNT_2"/>
    <property type="match status" value="1"/>
</dbReference>
<comment type="subcellular location">
    <subcellularLocation>
        <location evidence="1">Membrane</location>
    </subcellularLocation>
</comment>
<keyword evidence="3 10" id="KW-0812">Transmembrane</keyword>
<dbReference type="PANTHER" id="PTHR48007">
    <property type="entry name" value="LEUCINE-RICH REPEAT RECEPTOR-LIKE PROTEIN KINASE PXC1"/>
    <property type="match status" value="1"/>
</dbReference>
<dbReference type="FunFam" id="3.30.200.20:FF:000125">
    <property type="entry name" value="Protein STRUBBELIG-RECEPTOR FAMILY 8"/>
    <property type="match status" value="1"/>
</dbReference>
<evidence type="ECO:0000256" key="3">
    <source>
        <dbReference type="ARBA" id="ARBA00022692"/>
    </source>
</evidence>
<sequence>MLFFQGNNMNLKVLWVGFMVIFGLPYCYAFTDERDVSAINSFYAALGSPPLPGWILNGGDPCVENWQGVQCVGPNITAIVINGANLGGQLGDGLGNFSSIITIDLSNNNIGGDIPESLPLTLRTFFLSANQFTGSIPSSLSNLTLLTDMSVNNNHLTGDLPDAFSSLTGLINLDLSFNNLSGQLPASMGNLSSLTTLRVQNNQFSGMLNVLEDLSVKDLNIENNLFSGPIPEKLLNIPNFKKDGNPFNTSIAPSLAPPQSSPSPPRSGAPPDPGTKHRNSSDGSSSQSNPKTENERSTSTLKIIAYVVVSVILVIVFVLMVIFCLSKHQERKSKNDELLKSQVGRAGRGGFIEPKNEEHYAKTNNMVTGITKENHKEKRKEYGPNSTMAVSDNPVEEEHKIDVRETSVIMPPPHVEKVTVQPIVLSGNAVGTSLKMMNSSATSATSFSVAELQQCTNSFSEENLIRDGMFGKVYLAEFPDGKLLEVMKLDNVNSRMPVDEFLELVLTLSELRHPNIAELVGYCAEFDQRLLVYKYFSRKSLHDILHFGDNVIGKLSWSARLEVALGAAKGLEYLHEDCQPPIVHRNFEPANILLNDAVCVIECGLSSLMSFNSVAQLSGRIRALYSYQAPEINDSGHCTDRSDVYSFGVVMLELLTGRKPYDSTLPRAEQHLVRWASSQLYDINALSRMVDPSLSGRYPEKSLSCFADIISRCIQQEPEFRPPISEIVQDLVRMIKDVKVARQ</sequence>
<dbReference type="InterPro" id="IPR046959">
    <property type="entry name" value="PRK1-6/SRF4-like"/>
</dbReference>
<dbReference type="GO" id="GO:0016020">
    <property type="term" value="C:membrane"/>
    <property type="evidence" value="ECO:0007669"/>
    <property type="project" value="UniProtKB-SubCell"/>
</dbReference>
<keyword evidence="13" id="KW-1185">Reference proteome</keyword>
<evidence type="ECO:0000256" key="10">
    <source>
        <dbReference type="SAM" id="Phobius"/>
    </source>
</evidence>
<evidence type="ECO:0000313" key="12">
    <source>
        <dbReference type="EMBL" id="WOK91912.1"/>
    </source>
</evidence>
<dbReference type="FunFam" id="1.10.510.10:FF:000095">
    <property type="entry name" value="protein STRUBBELIG-RECEPTOR FAMILY 8"/>
    <property type="match status" value="1"/>
</dbReference>
<evidence type="ECO:0000256" key="5">
    <source>
        <dbReference type="ARBA" id="ARBA00022737"/>
    </source>
</evidence>
<dbReference type="PANTHER" id="PTHR48007:SF70">
    <property type="entry name" value="PROTEIN KINASE DOMAIN-CONTAINING PROTEIN"/>
    <property type="match status" value="1"/>
</dbReference>
<dbReference type="Gene3D" id="1.10.510.10">
    <property type="entry name" value="Transferase(Phosphotransferase) domain 1"/>
    <property type="match status" value="1"/>
</dbReference>
<name>A0AAQ3Q0P2_9LILI</name>
<evidence type="ECO:0000256" key="9">
    <source>
        <dbReference type="SAM" id="MobiDB-lite"/>
    </source>
</evidence>
<dbReference type="SUPFAM" id="SSF52058">
    <property type="entry name" value="L domain-like"/>
    <property type="match status" value="1"/>
</dbReference>
<evidence type="ECO:0000259" key="11">
    <source>
        <dbReference type="PROSITE" id="PS50011"/>
    </source>
</evidence>
<feature type="transmembrane region" description="Helical" evidence="10">
    <location>
        <begin position="303"/>
        <end position="325"/>
    </location>
</feature>
<evidence type="ECO:0000256" key="7">
    <source>
        <dbReference type="ARBA" id="ARBA00023136"/>
    </source>
</evidence>
<dbReference type="GO" id="GO:0004672">
    <property type="term" value="F:protein kinase activity"/>
    <property type="evidence" value="ECO:0007669"/>
    <property type="project" value="InterPro"/>
</dbReference>
<dbReference type="InterPro" id="IPR001245">
    <property type="entry name" value="Ser-Thr/Tyr_kinase_cat_dom"/>
</dbReference>
<feature type="region of interest" description="Disordered" evidence="9">
    <location>
        <begin position="247"/>
        <end position="297"/>
    </location>
</feature>
<accession>A0AAQ3Q0P2</accession>
<proteinExistence type="predicted"/>
<keyword evidence="5" id="KW-0677">Repeat</keyword>
<dbReference type="AlphaFoldDB" id="A0AAQ3Q0P2"/>
<dbReference type="PROSITE" id="PS50011">
    <property type="entry name" value="PROTEIN_KINASE_DOM"/>
    <property type="match status" value="1"/>
</dbReference>
<dbReference type="EMBL" id="CP136890">
    <property type="protein sequence ID" value="WOK91912.1"/>
    <property type="molecule type" value="Genomic_DNA"/>
</dbReference>
<dbReference type="Proteomes" id="UP001327560">
    <property type="component" value="Chromosome 1"/>
</dbReference>
<gene>
    <name evidence="12" type="ORF">Cni_G00603</name>
</gene>
<dbReference type="Pfam" id="PF00560">
    <property type="entry name" value="LRR_1"/>
    <property type="match status" value="2"/>
</dbReference>